<sequence length="769" mass="87896">MVNLQKKSGKMNGPKGKRTLLVAKKKRKKDVDSKQKTNEILGKKVAKADQEPAESRDNNRKLVVAERQKRQHSSSLSSNGVMSPKKKKRVSFAGELERTKLFDQSTNKIRSVPSNASPGRSILSTKVKTVKKTKKDVKGSQKESHINEEKNAVIESKNADPTAKSTSVPDQAKRRELKKFIGFDKTRKSNTRNIQVTRRVKEKLMAMTRKERREFIKQLQRKRKPNFDLALKCKHLWEKIRSSKCSEEEREAYVHELYGLVRGKAKELIYAHDTCRVIECLTSLPKANIRTMLFDELTPEIVRMTKSKYARFFVIKMLRHGSPAQRNIIINAFRGHCLTLMRISWAAEVLETAYNDYANALQRSNIVCEFYGNEFLLFKAEDEKVVTIKEIIEKEPAKKTSIMKCLEELLKDIVPKSQLKLSLTHRLLNEFLTYCNSEQMNEMIDSLKDRLPEIVHTNDGTRVALRCIWNGTVKERKIVHTNDGTRVALRCIWNGTVKERKMMVKNFKSFVVKTCLEEFGHRVLIAIFDTVDDTVLVNKYIIQEISNDIRTVALNRYGERVLHYLVHPRDPRYFGKGSLDIFKEGDNNAYSKKDANQRYAQLFAGIVKHLLTFIVANLNELLFDALTALLVLSVLEPQSDTDLFERTIDDEDRSACYAEIAKICAEEFVPCDTERLHAIEHPQAHFVISKLLRADSKFNVKLSDHLAKLGSETLASWISCNKGCFVLVHILENGSEEAKKIVTDSVSLSSLKGYSTKGAIALIKKLSGK</sequence>
<evidence type="ECO:0000313" key="6">
    <source>
        <dbReference type="Proteomes" id="UP000036681"/>
    </source>
</evidence>
<evidence type="ECO:0000259" key="5">
    <source>
        <dbReference type="PROSITE" id="PS50303"/>
    </source>
</evidence>
<feature type="compositionally biased region" description="Basic and acidic residues" evidence="4">
    <location>
        <begin position="46"/>
        <end position="68"/>
    </location>
</feature>
<evidence type="ECO:0000256" key="1">
    <source>
        <dbReference type="ARBA" id="ARBA00022737"/>
    </source>
</evidence>
<dbReference type="PANTHER" id="PTHR13389">
    <property type="entry name" value="PUMILIO HOMOLOG 3"/>
    <property type="match status" value="1"/>
</dbReference>
<dbReference type="Pfam" id="PF08144">
    <property type="entry name" value="CPL"/>
    <property type="match status" value="1"/>
</dbReference>
<dbReference type="PROSITE" id="PS50303">
    <property type="entry name" value="PUM_HD"/>
    <property type="match status" value="1"/>
</dbReference>
<accession>A0A0M3IFU2</accession>
<dbReference type="InterPro" id="IPR012959">
    <property type="entry name" value="CPL_dom"/>
</dbReference>
<dbReference type="PANTHER" id="PTHR13389:SF0">
    <property type="entry name" value="PUMILIO HOMOLOG 3"/>
    <property type="match status" value="1"/>
</dbReference>
<evidence type="ECO:0000313" key="7">
    <source>
        <dbReference type="WBParaSite" id="ALUE_0001710901-mRNA-1"/>
    </source>
</evidence>
<dbReference type="AlphaFoldDB" id="A0A0M3IFU2"/>
<dbReference type="GO" id="GO:0006417">
    <property type="term" value="P:regulation of translation"/>
    <property type="evidence" value="ECO:0007669"/>
    <property type="project" value="TreeGrafter"/>
</dbReference>
<keyword evidence="2" id="KW-0694">RNA-binding</keyword>
<feature type="region of interest" description="Disordered" evidence="4">
    <location>
        <begin position="128"/>
        <end position="170"/>
    </location>
</feature>
<evidence type="ECO:0000256" key="3">
    <source>
        <dbReference type="PROSITE-ProRule" id="PRU00317"/>
    </source>
</evidence>
<dbReference type="SMART" id="SM00025">
    <property type="entry name" value="Pumilio"/>
    <property type="match status" value="6"/>
</dbReference>
<dbReference type="InterPro" id="IPR016024">
    <property type="entry name" value="ARM-type_fold"/>
</dbReference>
<dbReference type="GO" id="GO:0005730">
    <property type="term" value="C:nucleolus"/>
    <property type="evidence" value="ECO:0007669"/>
    <property type="project" value="TreeGrafter"/>
</dbReference>
<feature type="region of interest" description="Disordered" evidence="4">
    <location>
        <begin position="1"/>
        <end position="96"/>
    </location>
</feature>
<dbReference type="WBParaSite" id="ALUE_0001710901-mRNA-1">
    <property type="protein sequence ID" value="ALUE_0001710901-mRNA-1"/>
    <property type="gene ID" value="ALUE_0001710901"/>
</dbReference>
<dbReference type="GO" id="GO:0003729">
    <property type="term" value="F:mRNA binding"/>
    <property type="evidence" value="ECO:0007669"/>
    <property type="project" value="TreeGrafter"/>
</dbReference>
<evidence type="ECO:0000256" key="4">
    <source>
        <dbReference type="SAM" id="MobiDB-lite"/>
    </source>
</evidence>
<feature type="repeat" description="Pumilio" evidence="3">
    <location>
        <begin position="296"/>
        <end position="331"/>
    </location>
</feature>
<keyword evidence="1" id="KW-0677">Repeat</keyword>
<dbReference type="PROSITE" id="PS50302">
    <property type="entry name" value="PUM"/>
    <property type="match status" value="1"/>
</dbReference>
<keyword evidence="6" id="KW-1185">Reference proteome</keyword>
<reference evidence="7" key="1">
    <citation type="submission" date="2017-02" db="UniProtKB">
        <authorList>
            <consortium name="WormBaseParasite"/>
        </authorList>
    </citation>
    <scope>IDENTIFICATION</scope>
</reference>
<dbReference type="Gene3D" id="1.25.10.10">
    <property type="entry name" value="Leucine-rich Repeat Variant"/>
    <property type="match status" value="2"/>
</dbReference>
<dbReference type="InterPro" id="IPR040059">
    <property type="entry name" value="PUM3"/>
</dbReference>
<feature type="domain" description="PUM-HD" evidence="5">
    <location>
        <begin position="232"/>
        <end position="630"/>
    </location>
</feature>
<feature type="compositionally biased region" description="Basic and acidic residues" evidence="4">
    <location>
        <begin position="136"/>
        <end position="152"/>
    </location>
</feature>
<organism evidence="6 7">
    <name type="scientific">Ascaris lumbricoides</name>
    <name type="common">Giant roundworm</name>
    <dbReference type="NCBI Taxonomy" id="6252"/>
    <lineage>
        <taxon>Eukaryota</taxon>
        <taxon>Metazoa</taxon>
        <taxon>Ecdysozoa</taxon>
        <taxon>Nematoda</taxon>
        <taxon>Chromadorea</taxon>
        <taxon>Rhabditida</taxon>
        <taxon>Spirurina</taxon>
        <taxon>Ascaridomorpha</taxon>
        <taxon>Ascaridoidea</taxon>
        <taxon>Ascarididae</taxon>
        <taxon>Ascaris</taxon>
    </lineage>
</organism>
<dbReference type="InterPro" id="IPR033133">
    <property type="entry name" value="PUM-HD"/>
</dbReference>
<dbReference type="InterPro" id="IPR001313">
    <property type="entry name" value="Pumilio_RNA-bd_rpt"/>
</dbReference>
<protein>
    <submittedName>
        <fullName evidence="7">PUM-HD domain-containing protein</fullName>
    </submittedName>
</protein>
<evidence type="ECO:0000256" key="2">
    <source>
        <dbReference type="ARBA" id="ARBA00022884"/>
    </source>
</evidence>
<proteinExistence type="predicted"/>
<dbReference type="SUPFAM" id="SSF48371">
    <property type="entry name" value="ARM repeat"/>
    <property type="match status" value="2"/>
</dbReference>
<name>A0A0M3IFU2_ASCLU</name>
<dbReference type="Proteomes" id="UP000036681">
    <property type="component" value="Unplaced"/>
</dbReference>
<dbReference type="InterPro" id="IPR011989">
    <property type="entry name" value="ARM-like"/>
</dbReference>
<feature type="compositionally biased region" description="Basic residues" evidence="4">
    <location>
        <begin position="15"/>
        <end position="28"/>
    </location>
</feature>